<evidence type="ECO:0000259" key="3">
    <source>
        <dbReference type="PROSITE" id="PS50089"/>
    </source>
</evidence>
<keyword evidence="5" id="KW-1185">Reference proteome</keyword>
<dbReference type="Gene3D" id="3.30.40.10">
    <property type="entry name" value="Zinc/RING finger domain, C3HC4 (zinc finger)"/>
    <property type="match status" value="1"/>
</dbReference>
<dbReference type="CDD" id="cd16454">
    <property type="entry name" value="RING-H2_PA-TM-RING"/>
    <property type="match status" value="1"/>
</dbReference>
<gene>
    <name evidence="4" type="ORF">CASFOL_035640</name>
</gene>
<dbReference type="SUPFAM" id="SSF57850">
    <property type="entry name" value="RING/U-box"/>
    <property type="match status" value="1"/>
</dbReference>
<protein>
    <recommendedName>
        <fullName evidence="3">RING-type domain-containing protein</fullName>
    </recommendedName>
</protein>
<evidence type="ECO:0000256" key="1">
    <source>
        <dbReference type="PROSITE-ProRule" id="PRU00175"/>
    </source>
</evidence>
<dbReference type="Proteomes" id="UP001632038">
    <property type="component" value="Unassembled WGS sequence"/>
</dbReference>
<comment type="caution">
    <text evidence="4">The sequence shown here is derived from an EMBL/GenBank/DDBJ whole genome shotgun (WGS) entry which is preliminary data.</text>
</comment>
<evidence type="ECO:0000313" key="4">
    <source>
        <dbReference type="EMBL" id="KAL3620728.1"/>
    </source>
</evidence>
<organism evidence="4 5">
    <name type="scientific">Castilleja foliolosa</name>
    <dbReference type="NCBI Taxonomy" id="1961234"/>
    <lineage>
        <taxon>Eukaryota</taxon>
        <taxon>Viridiplantae</taxon>
        <taxon>Streptophyta</taxon>
        <taxon>Embryophyta</taxon>
        <taxon>Tracheophyta</taxon>
        <taxon>Spermatophyta</taxon>
        <taxon>Magnoliopsida</taxon>
        <taxon>eudicotyledons</taxon>
        <taxon>Gunneridae</taxon>
        <taxon>Pentapetalae</taxon>
        <taxon>asterids</taxon>
        <taxon>lamiids</taxon>
        <taxon>Lamiales</taxon>
        <taxon>Orobanchaceae</taxon>
        <taxon>Pedicularideae</taxon>
        <taxon>Castillejinae</taxon>
        <taxon>Castilleja</taxon>
    </lineage>
</organism>
<dbReference type="InterPro" id="IPR001841">
    <property type="entry name" value="Znf_RING"/>
</dbReference>
<evidence type="ECO:0000256" key="2">
    <source>
        <dbReference type="SAM" id="MobiDB-lite"/>
    </source>
</evidence>
<accession>A0ABD3BT82</accession>
<dbReference type="InterPro" id="IPR013083">
    <property type="entry name" value="Znf_RING/FYVE/PHD"/>
</dbReference>
<dbReference type="PANTHER" id="PTHR23198:SF19">
    <property type="entry name" value="NUCLEAR PORE COMPLEX PROTEIN NUP98A-LIKE ISOFORM X1"/>
    <property type="match status" value="1"/>
</dbReference>
<dbReference type="PROSITE" id="PS50089">
    <property type="entry name" value="ZF_RING_2"/>
    <property type="match status" value="1"/>
</dbReference>
<proteinExistence type="predicted"/>
<evidence type="ECO:0000313" key="5">
    <source>
        <dbReference type="Proteomes" id="UP001632038"/>
    </source>
</evidence>
<keyword evidence="1" id="KW-0863">Zinc-finger</keyword>
<dbReference type="Gene3D" id="1.10.10.2360">
    <property type="match status" value="3"/>
</dbReference>
<keyword evidence="1" id="KW-0479">Metal-binding</keyword>
<dbReference type="Pfam" id="PF21240">
    <property type="entry name" value="Nup98_GLEBS"/>
    <property type="match status" value="3"/>
</dbReference>
<dbReference type="AlphaFoldDB" id="A0ABD3BT82"/>
<feature type="domain" description="RING-type" evidence="3">
    <location>
        <begin position="798"/>
        <end position="837"/>
    </location>
</feature>
<feature type="region of interest" description="Disordered" evidence="2">
    <location>
        <begin position="1"/>
        <end position="29"/>
    </location>
</feature>
<dbReference type="EMBL" id="JAVIJP010000066">
    <property type="protein sequence ID" value="KAL3620728.1"/>
    <property type="molecule type" value="Genomic_DNA"/>
</dbReference>
<feature type="compositionally biased region" description="Polar residues" evidence="2">
    <location>
        <begin position="1"/>
        <end position="12"/>
    </location>
</feature>
<dbReference type="Pfam" id="PF13639">
    <property type="entry name" value="zf-RING_2"/>
    <property type="match status" value="1"/>
</dbReference>
<keyword evidence="1" id="KW-0862">Zinc</keyword>
<dbReference type="GO" id="GO:0008270">
    <property type="term" value="F:zinc ion binding"/>
    <property type="evidence" value="ECO:0007669"/>
    <property type="project" value="UniProtKB-KW"/>
</dbReference>
<reference evidence="5" key="1">
    <citation type="journal article" date="2024" name="IScience">
        <title>Strigolactones Initiate the Formation of Haustorium-like Structures in Castilleja.</title>
        <authorList>
            <person name="Buerger M."/>
            <person name="Peterson D."/>
            <person name="Chory J."/>
        </authorList>
    </citation>
    <scope>NUCLEOTIDE SEQUENCE [LARGE SCALE GENOMIC DNA]</scope>
</reference>
<sequence>MVITTPWSSNTHFGPKPEPAPSRFGFGSSNSATGSTNSSIFGVPNSSTFANSFTTGTSHAFPSTTPGFGINSTKTPGFVFNSTSTSNNNNTFGVPNASAFANGFTTGTSHAFPSTTPGFGINSTKTPGFVFNSTSTSNNNNTFGIKSFTGSPGATKLKPTTGSRLSPYSATCVPAECTEKFQSISAMPVYETKSHEELRLEDYELLSNKGSSNTRCGPKPEPAPSSQSFFGFPTSSGTGTVFGFGFGSSNSATGSTNSSIFGVPNPSAFANGFTTGTSHAFPSTTPGFGINSTKTPGFVFNSTSTSNNNNTFGVPNPSAIANGFTTGTSHAFPSTTPGFGINSTKTPGFVFNSTSTSSNNNTFGVINPSAFANGFTTGTSHAFPSTTPGFGINSTKTPGFVFNSTSTSSNNNTFGVPNPSAFANGFTTGTSHAFPSTTPGFCINSTKTPGFVFNSTSTSNNNNTFGVPNPSAFTNGFTTGTSHAFPSTTPGFGISSTKTPGFVFNSTSTSNNKNKFGIKSFTGSPGATKLKPTTGSRLSPYSATCVPAECTERFQSISAMPVYETKSHEELRLEDYELLSNKESCPGIKGSSNTCFGPITEPAPSSQPSFGFPTSSGTRTLFGVPNTTGIDFKSTLGFGFNSSNSATASANSSVFDVPNPSAFATGFTTGTSHAFPSTTPGFGINSTNTSGFVFNSTSTSGNNNIFGIESFTGSPGATKLKPTNGSRLSPYSATCVPAEVNVTECIGKFQSISAMPVYQTKSHEELRLEDYELLRNHVRVYYPADKSLEKKKKKIIDCSICLDQILIGAEGLPCCHLFHKDCIKKWLKKSRYCPVCRYQL</sequence>
<dbReference type="PANTHER" id="PTHR23198">
    <property type="entry name" value="NUCLEOPORIN"/>
    <property type="match status" value="1"/>
</dbReference>
<name>A0ABD3BT82_9LAMI</name>
<dbReference type="InterPro" id="IPR037665">
    <property type="entry name" value="Nucleoporin_S59-like"/>
</dbReference>
<dbReference type="SMART" id="SM00184">
    <property type="entry name" value="RING"/>
    <property type="match status" value="1"/>
</dbReference>